<dbReference type="PANTHER" id="PTHR47985">
    <property type="entry name" value="OS07G0668900 PROTEIN"/>
    <property type="match status" value="1"/>
</dbReference>
<gene>
    <name evidence="4" type="ORF">ERUC_LOCUS44919</name>
</gene>
<organism evidence="4 5">
    <name type="scientific">Eruca vesicaria subsp. sativa</name>
    <name type="common">Garden rocket</name>
    <name type="synonym">Eruca sativa</name>
    <dbReference type="NCBI Taxonomy" id="29727"/>
    <lineage>
        <taxon>Eukaryota</taxon>
        <taxon>Viridiplantae</taxon>
        <taxon>Streptophyta</taxon>
        <taxon>Embryophyta</taxon>
        <taxon>Tracheophyta</taxon>
        <taxon>Spermatophyta</taxon>
        <taxon>Magnoliopsida</taxon>
        <taxon>eudicotyledons</taxon>
        <taxon>Gunneridae</taxon>
        <taxon>Pentapetalae</taxon>
        <taxon>rosids</taxon>
        <taxon>malvids</taxon>
        <taxon>Brassicales</taxon>
        <taxon>Brassicaceae</taxon>
        <taxon>Brassiceae</taxon>
        <taxon>Eruca</taxon>
    </lineage>
</organism>
<dbReference type="InterPro" id="IPR011009">
    <property type="entry name" value="Kinase-like_dom_sf"/>
</dbReference>
<protein>
    <submittedName>
        <fullName evidence="4">Uncharacterized protein</fullName>
    </submittedName>
</protein>
<keyword evidence="3" id="KW-0472">Membrane</keyword>
<keyword evidence="2" id="KW-0808">Transferase</keyword>
<evidence type="ECO:0000313" key="5">
    <source>
        <dbReference type="Proteomes" id="UP001642260"/>
    </source>
</evidence>
<dbReference type="PANTHER" id="PTHR47985:SF41">
    <property type="entry name" value="SERINE_THREONINE-PROTEIN KINASE PBL5-RELATED"/>
    <property type="match status" value="1"/>
</dbReference>
<comment type="caution">
    <text evidence="4">The sequence shown here is derived from an EMBL/GenBank/DDBJ whole genome shotgun (WGS) entry which is preliminary data.</text>
</comment>
<keyword evidence="5" id="KW-1185">Reference proteome</keyword>
<comment type="subcellular location">
    <subcellularLocation>
        <location evidence="1">Membrane</location>
    </subcellularLocation>
</comment>
<evidence type="ECO:0000256" key="1">
    <source>
        <dbReference type="ARBA" id="ARBA00004370"/>
    </source>
</evidence>
<dbReference type="EMBL" id="CAKOAT010995780">
    <property type="protein sequence ID" value="CAH8392436.1"/>
    <property type="molecule type" value="Genomic_DNA"/>
</dbReference>
<dbReference type="GO" id="GO:0016020">
    <property type="term" value="C:membrane"/>
    <property type="evidence" value="ECO:0007669"/>
    <property type="project" value="UniProtKB-SubCell"/>
</dbReference>
<sequence length="73" mass="8418">MVQAIRERIRLNPVQIRQKSVHIEKRYFGNVFKETIEKLDQVVAIKQLDCNGAQGIREFVVEVSTLSLADHPN</sequence>
<reference evidence="4 5" key="1">
    <citation type="submission" date="2022-03" db="EMBL/GenBank/DDBJ databases">
        <authorList>
            <person name="Macdonald S."/>
            <person name="Ahmed S."/>
            <person name="Newling K."/>
        </authorList>
    </citation>
    <scope>NUCLEOTIDE SEQUENCE [LARGE SCALE GENOMIC DNA]</scope>
</reference>
<accession>A0ABC8M7X2</accession>
<proteinExistence type="predicted"/>
<dbReference type="SUPFAM" id="SSF56112">
    <property type="entry name" value="Protein kinase-like (PK-like)"/>
    <property type="match status" value="1"/>
</dbReference>
<dbReference type="GO" id="GO:0004674">
    <property type="term" value="F:protein serine/threonine kinase activity"/>
    <property type="evidence" value="ECO:0007669"/>
    <property type="project" value="UniProtKB-KW"/>
</dbReference>
<evidence type="ECO:0000256" key="3">
    <source>
        <dbReference type="ARBA" id="ARBA00023136"/>
    </source>
</evidence>
<dbReference type="Gene3D" id="3.30.200.20">
    <property type="entry name" value="Phosphorylase Kinase, domain 1"/>
    <property type="match status" value="1"/>
</dbReference>
<keyword evidence="2" id="KW-0723">Serine/threonine-protein kinase</keyword>
<dbReference type="AlphaFoldDB" id="A0ABC8M7X2"/>
<evidence type="ECO:0000256" key="2">
    <source>
        <dbReference type="ARBA" id="ARBA00022527"/>
    </source>
</evidence>
<name>A0ABC8M7X2_ERUVS</name>
<dbReference type="Proteomes" id="UP001642260">
    <property type="component" value="Unassembled WGS sequence"/>
</dbReference>
<keyword evidence="2" id="KW-0418">Kinase</keyword>
<evidence type="ECO:0000313" key="4">
    <source>
        <dbReference type="EMBL" id="CAH8392436.1"/>
    </source>
</evidence>